<dbReference type="Proteomes" id="UP000735302">
    <property type="component" value="Unassembled WGS sequence"/>
</dbReference>
<dbReference type="AlphaFoldDB" id="A0AAV4AIV2"/>
<accession>A0AAV4AIV2</accession>
<keyword evidence="3" id="KW-1185">Reference proteome</keyword>
<name>A0AAV4AIV2_9GAST</name>
<proteinExistence type="predicted"/>
<feature type="region of interest" description="Disordered" evidence="1">
    <location>
        <begin position="19"/>
        <end position="78"/>
    </location>
</feature>
<protein>
    <submittedName>
        <fullName evidence="2">Uncharacterized protein</fullName>
    </submittedName>
</protein>
<reference evidence="2 3" key="1">
    <citation type="journal article" date="2021" name="Elife">
        <title>Chloroplast acquisition without the gene transfer in kleptoplastic sea slugs, Plakobranchus ocellatus.</title>
        <authorList>
            <person name="Maeda T."/>
            <person name="Takahashi S."/>
            <person name="Yoshida T."/>
            <person name="Shimamura S."/>
            <person name="Takaki Y."/>
            <person name="Nagai Y."/>
            <person name="Toyoda A."/>
            <person name="Suzuki Y."/>
            <person name="Arimoto A."/>
            <person name="Ishii H."/>
            <person name="Satoh N."/>
            <person name="Nishiyama T."/>
            <person name="Hasebe M."/>
            <person name="Maruyama T."/>
            <person name="Minagawa J."/>
            <person name="Obokata J."/>
            <person name="Shigenobu S."/>
        </authorList>
    </citation>
    <scope>NUCLEOTIDE SEQUENCE [LARGE SCALE GENOMIC DNA]</scope>
</reference>
<comment type="caution">
    <text evidence="2">The sequence shown here is derived from an EMBL/GenBank/DDBJ whole genome shotgun (WGS) entry which is preliminary data.</text>
</comment>
<feature type="compositionally biased region" description="Low complexity" evidence="1">
    <location>
        <begin position="20"/>
        <end position="35"/>
    </location>
</feature>
<dbReference type="EMBL" id="BLXT01003842">
    <property type="protein sequence ID" value="GFO07192.1"/>
    <property type="molecule type" value="Genomic_DNA"/>
</dbReference>
<evidence type="ECO:0000313" key="2">
    <source>
        <dbReference type="EMBL" id="GFO07192.1"/>
    </source>
</evidence>
<evidence type="ECO:0000256" key="1">
    <source>
        <dbReference type="SAM" id="MobiDB-lite"/>
    </source>
</evidence>
<organism evidence="2 3">
    <name type="scientific">Plakobranchus ocellatus</name>
    <dbReference type="NCBI Taxonomy" id="259542"/>
    <lineage>
        <taxon>Eukaryota</taxon>
        <taxon>Metazoa</taxon>
        <taxon>Spiralia</taxon>
        <taxon>Lophotrochozoa</taxon>
        <taxon>Mollusca</taxon>
        <taxon>Gastropoda</taxon>
        <taxon>Heterobranchia</taxon>
        <taxon>Euthyneura</taxon>
        <taxon>Panpulmonata</taxon>
        <taxon>Sacoglossa</taxon>
        <taxon>Placobranchoidea</taxon>
        <taxon>Plakobranchidae</taxon>
        <taxon>Plakobranchus</taxon>
    </lineage>
</organism>
<gene>
    <name evidence="2" type="ORF">PoB_003369700</name>
</gene>
<evidence type="ECO:0000313" key="3">
    <source>
        <dbReference type="Proteomes" id="UP000735302"/>
    </source>
</evidence>
<sequence length="112" mass="11819">MIYCAKHPWFVYLKHHKISVRPPSGSSRPVSGVRPPSNPRQACIRLPPGPVRPALGPIRSPSGLRQASARPPSGECSSGGLELAPVGFCTSLRGFASLSAANAPLPSSQPHY</sequence>